<dbReference type="RefSeq" id="WP_331213202.1">
    <property type="nucleotide sequence ID" value="NZ_JAZGQK010000005.1"/>
</dbReference>
<feature type="compositionally biased region" description="Basic residues" evidence="1">
    <location>
        <begin position="98"/>
        <end position="107"/>
    </location>
</feature>
<comment type="caution">
    <text evidence="2">The sequence shown here is derived from an EMBL/GenBank/DDBJ whole genome shotgun (WGS) entry which is preliminary data.</text>
</comment>
<evidence type="ECO:0000256" key="1">
    <source>
        <dbReference type="SAM" id="MobiDB-lite"/>
    </source>
</evidence>
<feature type="region of interest" description="Disordered" evidence="1">
    <location>
        <begin position="24"/>
        <end position="50"/>
    </location>
</feature>
<dbReference type="EMBL" id="JAZGQK010000005">
    <property type="protein sequence ID" value="MEE6258073.1"/>
    <property type="molecule type" value="Genomic_DNA"/>
</dbReference>
<protein>
    <submittedName>
        <fullName evidence="2">Uncharacterized protein</fullName>
    </submittedName>
</protein>
<evidence type="ECO:0000313" key="2">
    <source>
        <dbReference type="EMBL" id="MEE6258073.1"/>
    </source>
</evidence>
<evidence type="ECO:0000313" key="3">
    <source>
        <dbReference type="Proteomes" id="UP001332243"/>
    </source>
</evidence>
<feature type="compositionally biased region" description="Gly residues" evidence="1">
    <location>
        <begin position="110"/>
        <end position="120"/>
    </location>
</feature>
<keyword evidence="3" id="KW-1185">Reference proteome</keyword>
<proteinExistence type="predicted"/>
<organism evidence="2 3">
    <name type="scientific">Plantactinospora sonchi</name>
    <dbReference type="NCBI Taxonomy" id="1544735"/>
    <lineage>
        <taxon>Bacteria</taxon>
        <taxon>Bacillati</taxon>
        <taxon>Actinomycetota</taxon>
        <taxon>Actinomycetes</taxon>
        <taxon>Micromonosporales</taxon>
        <taxon>Micromonosporaceae</taxon>
        <taxon>Plantactinospora</taxon>
    </lineage>
</organism>
<feature type="compositionally biased region" description="Gly residues" evidence="1">
    <location>
        <begin position="131"/>
        <end position="144"/>
    </location>
</feature>
<reference evidence="2 3" key="1">
    <citation type="submission" date="2024-01" db="EMBL/GenBank/DDBJ databases">
        <title>Genome insights into Plantactinospora sonchi sp. nov.</title>
        <authorList>
            <person name="Wang L."/>
        </authorList>
    </citation>
    <scope>NUCLEOTIDE SEQUENCE [LARGE SCALE GENOMIC DNA]</scope>
    <source>
        <strain evidence="2 3">NEAU-QY2</strain>
    </source>
</reference>
<name>A0ABU7RNN9_9ACTN</name>
<gene>
    <name evidence="2" type="ORF">V1633_06150</name>
</gene>
<feature type="region of interest" description="Disordered" evidence="1">
    <location>
        <begin position="90"/>
        <end position="144"/>
    </location>
</feature>
<accession>A0ABU7RNN9</accession>
<sequence>MAEQQVLADRVEHLERGQELVLFDPTRPGPALRQHQQQVLGTGPDPFGGVPIVAPDPVGQFPAEPPDLPHQLDHVLRVAPVPGLQVDQRLSEFDRVRTGRAVRRRRQRGGDQGTGPGDRGPAGPVRRVLAGGHGEGQFRGGGAG</sequence>
<dbReference type="Proteomes" id="UP001332243">
    <property type="component" value="Unassembled WGS sequence"/>
</dbReference>